<name>A0A8S5QIX4_9CAUD</name>
<sequence length="56" mass="6611">MKRTVLTYIYLRYYSSIGIGNREGSQTAAVFVPLFCGTVYRRFDSFFPHLVEWPQQ</sequence>
<proteinExistence type="predicted"/>
<reference evidence="1" key="1">
    <citation type="journal article" date="2021" name="Proc. Natl. Acad. Sci. U.S.A.">
        <title>A Catalog of Tens of Thousands of Viruses from Human Metagenomes Reveals Hidden Associations with Chronic Diseases.</title>
        <authorList>
            <person name="Tisza M.J."/>
            <person name="Buck C.B."/>
        </authorList>
    </citation>
    <scope>NUCLEOTIDE SEQUENCE</scope>
    <source>
        <strain evidence="1">CtXmm2</strain>
    </source>
</reference>
<organism evidence="1">
    <name type="scientific">Siphoviridae sp. ctXmm2</name>
    <dbReference type="NCBI Taxonomy" id="2825546"/>
    <lineage>
        <taxon>Viruses</taxon>
        <taxon>Duplodnaviria</taxon>
        <taxon>Heunggongvirae</taxon>
        <taxon>Uroviricota</taxon>
        <taxon>Caudoviricetes</taxon>
    </lineage>
</organism>
<protein>
    <submittedName>
        <fullName evidence="1">Uncharacterized protein</fullName>
    </submittedName>
</protein>
<accession>A0A8S5QIX4</accession>
<dbReference type="EMBL" id="BK015661">
    <property type="protein sequence ID" value="DAE18745.1"/>
    <property type="molecule type" value="Genomic_DNA"/>
</dbReference>
<evidence type="ECO:0000313" key="1">
    <source>
        <dbReference type="EMBL" id="DAE18745.1"/>
    </source>
</evidence>